<evidence type="ECO:0000313" key="1">
    <source>
        <dbReference type="EMBL" id="MQL95240.1"/>
    </source>
</evidence>
<dbReference type="Proteomes" id="UP000652761">
    <property type="component" value="Unassembled WGS sequence"/>
</dbReference>
<proteinExistence type="predicted"/>
<dbReference type="AlphaFoldDB" id="A0A843VNU9"/>
<gene>
    <name evidence="1" type="ORF">Taro_027904</name>
</gene>
<evidence type="ECO:0000313" key="2">
    <source>
        <dbReference type="Proteomes" id="UP000652761"/>
    </source>
</evidence>
<keyword evidence="2" id="KW-1185">Reference proteome</keyword>
<dbReference type="EMBL" id="NMUH01001771">
    <property type="protein sequence ID" value="MQL95240.1"/>
    <property type="molecule type" value="Genomic_DNA"/>
</dbReference>
<organism evidence="1 2">
    <name type="scientific">Colocasia esculenta</name>
    <name type="common">Wild taro</name>
    <name type="synonym">Arum esculentum</name>
    <dbReference type="NCBI Taxonomy" id="4460"/>
    <lineage>
        <taxon>Eukaryota</taxon>
        <taxon>Viridiplantae</taxon>
        <taxon>Streptophyta</taxon>
        <taxon>Embryophyta</taxon>
        <taxon>Tracheophyta</taxon>
        <taxon>Spermatophyta</taxon>
        <taxon>Magnoliopsida</taxon>
        <taxon>Liliopsida</taxon>
        <taxon>Araceae</taxon>
        <taxon>Aroideae</taxon>
        <taxon>Colocasieae</taxon>
        <taxon>Colocasia</taxon>
    </lineage>
</organism>
<feature type="non-terminal residue" evidence="1">
    <location>
        <position position="1"/>
    </location>
</feature>
<protein>
    <submittedName>
        <fullName evidence="1">Uncharacterized protein</fullName>
    </submittedName>
</protein>
<name>A0A843VNU9_COLES</name>
<sequence length="120" mass="12977">SAYSTLEFSVCECDRGGRCVLNATALPVAFWKPPGIGDCLHVRRVSHAGRLADVNLRKATPSVEACSLACSRHGELAWSERNAVESLCCVFFVEHRVVIRGEDPGLGFLPVKATEPPVVI</sequence>
<accession>A0A843VNU9</accession>
<reference evidence="1" key="1">
    <citation type="submission" date="2017-07" db="EMBL/GenBank/DDBJ databases">
        <title>Taro Niue Genome Assembly and Annotation.</title>
        <authorList>
            <person name="Atibalentja N."/>
            <person name="Keating K."/>
            <person name="Fields C.J."/>
        </authorList>
    </citation>
    <scope>NUCLEOTIDE SEQUENCE</scope>
    <source>
        <strain evidence="1">Niue_2</strain>
        <tissue evidence="1">Leaf</tissue>
    </source>
</reference>
<comment type="caution">
    <text evidence="1">The sequence shown here is derived from an EMBL/GenBank/DDBJ whole genome shotgun (WGS) entry which is preliminary data.</text>
</comment>
<feature type="non-terminal residue" evidence="1">
    <location>
        <position position="120"/>
    </location>
</feature>